<feature type="region of interest" description="Disordered" evidence="1">
    <location>
        <begin position="313"/>
        <end position="346"/>
    </location>
</feature>
<dbReference type="PANTHER" id="PTHR46872:SF10">
    <property type="entry name" value="MYB-LIKE DOMAIN-CONTAINING PROTEIN"/>
    <property type="match status" value="1"/>
</dbReference>
<dbReference type="EMBL" id="SDRB02010611">
    <property type="protein sequence ID" value="THG05425.1"/>
    <property type="molecule type" value="Genomic_DNA"/>
</dbReference>
<organism evidence="2 3">
    <name type="scientific">Camellia sinensis var. sinensis</name>
    <name type="common">China tea</name>
    <dbReference type="NCBI Taxonomy" id="542762"/>
    <lineage>
        <taxon>Eukaryota</taxon>
        <taxon>Viridiplantae</taxon>
        <taxon>Streptophyta</taxon>
        <taxon>Embryophyta</taxon>
        <taxon>Tracheophyta</taxon>
        <taxon>Spermatophyta</taxon>
        <taxon>Magnoliopsida</taxon>
        <taxon>eudicotyledons</taxon>
        <taxon>Gunneridae</taxon>
        <taxon>Pentapetalae</taxon>
        <taxon>asterids</taxon>
        <taxon>Ericales</taxon>
        <taxon>Theaceae</taxon>
        <taxon>Camellia</taxon>
    </lineage>
</organism>
<comment type="caution">
    <text evidence="2">The sequence shown here is derived from an EMBL/GenBank/DDBJ whole genome shotgun (WGS) entry which is preliminary data.</text>
</comment>
<dbReference type="Proteomes" id="UP000306102">
    <property type="component" value="Unassembled WGS sequence"/>
</dbReference>
<dbReference type="CDD" id="cd00167">
    <property type="entry name" value="SANT"/>
    <property type="match status" value="1"/>
</dbReference>
<dbReference type="AlphaFoldDB" id="A0A4S4DQY1"/>
<keyword evidence="3" id="KW-1185">Reference proteome</keyword>
<dbReference type="InterPro" id="IPR001005">
    <property type="entry name" value="SANT/Myb"/>
</dbReference>
<evidence type="ECO:0008006" key="4">
    <source>
        <dbReference type="Google" id="ProtNLM"/>
    </source>
</evidence>
<evidence type="ECO:0000256" key="1">
    <source>
        <dbReference type="SAM" id="MobiDB-lite"/>
    </source>
</evidence>
<evidence type="ECO:0000313" key="2">
    <source>
        <dbReference type="EMBL" id="THG05425.1"/>
    </source>
</evidence>
<protein>
    <recommendedName>
        <fullName evidence="4">Myb-like domain-containing protein</fullName>
    </recommendedName>
</protein>
<dbReference type="Gene3D" id="3.40.50.1110">
    <property type="entry name" value="SGNH hydrolase"/>
    <property type="match status" value="1"/>
</dbReference>
<sequence length="764" mass="85711">MVQKRPFGDETYGVSSKHPRQLEYICQLSALEFVCAKDTAWKPKISGEGEGGFSNRDEKHVDGNITELPICTEKDSETSFPGCISNTSWASSSTSEEDDESQAQFHLSFSPECYNSYQPRRTLGHPEKKCSSLLECPPRKLVSIGPDFQANLPEWGAKNARQALELDLSDHNDVENKLAGICVIPMPEFGQSANDSDKVGGGRTDCCCEDSGSVRCVRQHIKEARERLCKTIGHERFSELGFSDMGEVVACKWSPEEQQLFHDVVYSNPASWGKNFWDHLSMVFPTRAKKDIASYYFNVFMLHRRAVQNRCDPMNIDSDDDEWHGSDDSGDDDEVGTAEEDDDSVESLAFQDAHGHNEILENDSYRYDDSYNHGSVGCDEGVIDDPETYSRMFFDNGGPEPTLQLWDEEGDHDVQDDSCTSDDAGTEQVTQVNPKNSKCHLGSVSSISGGDGDDFVLEHYDTEVWDVGYLTCPKNEVEFLPTCSVIEEVFGAGAWNYTARDGNSLRPCCVGMGNGNSCGSVGDKGEKKYKVQAIRGSYKPPDSNVKLFVFGDSYVDTGNAPKLSTDSWRKPYGVSYPGKPTGRFAVGCILTDYIGVFSTMIPLPNMTTQINYFQQLVEKKVHNQNDLDSSIALISLAGNNYFAYLRKKGSKKGTIKIDEEKPVEEVFEAVKSVFTPLHEKIDAEKPVEEVFEAVKSVFTPLHEKIDAEKPIEEVFEAVKSVFTPLHEKVKHRSNAPWNMSRYRDRWFLWRIKSRQVVYQCCKRT</sequence>
<name>A0A4S4DQY1_CAMSN</name>
<accession>A0A4S4DQY1</accession>
<gene>
    <name evidence="2" type="ORF">TEA_029222</name>
</gene>
<proteinExistence type="predicted"/>
<dbReference type="PANTHER" id="PTHR46872">
    <property type="entry name" value="DNA BINDING PROTEIN"/>
    <property type="match status" value="1"/>
</dbReference>
<reference evidence="2 3" key="1">
    <citation type="journal article" date="2018" name="Proc. Natl. Acad. Sci. U.S.A.">
        <title>Draft genome sequence of Camellia sinensis var. sinensis provides insights into the evolution of the tea genome and tea quality.</title>
        <authorList>
            <person name="Wei C."/>
            <person name="Yang H."/>
            <person name="Wang S."/>
            <person name="Zhao J."/>
            <person name="Liu C."/>
            <person name="Gao L."/>
            <person name="Xia E."/>
            <person name="Lu Y."/>
            <person name="Tai Y."/>
            <person name="She G."/>
            <person name="Sun J."/>
            <person name="Cao H."/>
            <person name="Tong W."/>
            <person name="Gao Q."/>
            <person name="Li Y."/>
            <person name="Deng W."/>
            <person name="Jiang X."/>
            <person name="Wang W."/>
            <person name="Chen Q."/>
            <person name="Zhang S."/>
            <person name="Li H."/>
            <person name="Wu J."/>
            <person name="Wang P."/>
            <person name="Li P."/>
            <person name="Shi C."/>
            <person name="Zheng F."/>
            <person name="Jian J."/>
            <person name="Huang B."/>
            <person name="Shan D."/>
            <person name="Shi M."/>
            <person name="Fang C."/>
            <person name="Yue Y."/>
            <person name="Li F."/>
            <person name="Li D."/>
            <person name="Wei S."/>
            <person name="Han B."/>
            <person name="Jiang C."/>
            <person name="Yin Y."/>
            <person name="Xia T."/>
            <person name="Zhang Z."/>
            <person name="Bennetzen J.L."/>
            <person name="Zhao S."/>
            <person name="Wan X."/>
        </authorList>
    </citation>
    <scope>NUCLEOTIDE SEQUENCE [LARGE SCALE GENOMIC DNA]</scope>
    <source>
        <strain evidence="3">cv. Shuchazao</strain>
        <tissue evidence="2">Leaf</tissue>
    </source>
</reference>
<feature type="compositionally biased region" description="Acidic residues" evidence="1">
    <location>
        <begin position="317"/>
        <end position="345"/>
    </location>
</feature>
<dbReference type="STRING" id="542762.A0A4S4DQY1"/>
<evidence type="ECO:0000313" key="3">
    <source>
        <dbReference type="Proteomes" id="UP000306102"/>
    </source>
</evidence>
<dbReference type="InterPro" id="IPR036514">
    <property type="entry name" value="SGNH_hydro_sf"/>
</dbReference>